<feature type="compositionally biased region" description="Basic and acidic residues" evidence="2">
    <location>
        <begin position="213"/>
        <end position="225"/>
    </location>
</feature>
<evidence type="ECO:0000256" key="1">
    <source>
        <dbReference type="SAM" id="Coils"/>
    </source>
</evidence>
<evidence type="ECO:0000256" key="2">
    <source>
        <dbReference type="SAM" id="MobiDB-lite"/>
    </source>
</evidence>
<keyword evidence="1" id="KW-0175">Coiled coil</keyword>
<evidence type="ECO:0000313" key="3">
    <source>
        <dbReference type="EMBL" id="KAH7520007.1"/>
    </source>
</evidence>
<comment type="caution">
    <text evidence="3">The sequence shown here is derived from an EMBL/GenBank/DDBJ whole genome shotgun (WGS) entry which is preliminary data.</text>
</comment>
<feature type="compositionally biased region" description="Polar residues" evidence="2">
    <location>
        <begin position="98"/>
        <end position="107"/>
    </location>
</feature>
<gene>
    <name evidence="3" type="ORF">FEM48_Zijuj08G0098000</name>
</gene>
<proteinExistence type="predicted"/>
<protein>
    <submittedName>
        <fullName evidence="3">Uncharacterized protein</fullName>
    </submittedName>
</protein>
<evidence type="ECO:0000313" key="4">
    <source>
        <dbReference type="Proteomes" id="UP000813462"/>
    </source>
</evidence>
<feature type="region of interest" description="Disordered" evidence="2">
    <location>
        <begin position="13"/>
        <end position="117"/>
    </location>
</feature>
<reference evidence="3" key="1">
    <citation type="journal article" date="2021" name="Front. Plant Sci.">
        <title>Chromosome-Scale Genome Assembly for Chinese Sour Jujube and Insights Into Its Genome Evolution and Domestication Signature.</title>
        <authorList>
            <person name="Shen L.-Y."/>
            <person name="Luo H."/>
            <person name="Wang X.-L."/>
            <person name="Wang X.-M."/>
            <person name="Qiu X.-J."/>
            <person name="Liu H."/>
            <person name="Zhou S.-S."/>
            <person name="Jia K.-H."/>
            <person name="Nie S."/>
            <person name="Bao Y.-T."/>
            <person name="Zhang R.-G."/>
            <person name="Yun Q.-Z."/>
            <person name="Chai Y.-H."/>
            <person name="Lu J.-Y."/>
            <person name="Li Y."/>
            <person name="Zhao S.-W."/>
            <person name="Mao J.-F."/>
            <person name="Jia S.-G."/>
            <person name="Mao Y.-M."/>
        </authorList>
    </citation>
    <scope>NUCLEOTIDE SEQUENCE</scope>
    <source>
        <strain evidence="3">AT0</strain>
        <tissue evidence="3">Leaf</tissue>
    </source>
</reference>
<dbReference type="Proteomes" id="UP000813462">
    <property type="component" value="Unassembled WGS sequence"/>
</dbReference>
<sequence>MPTFTALALDTLLEPGGSKSVDKSVPYSKSVSNAKPVPNSKLERRNSASVAEKRVRRPPITPALYATPEATPLPDSPTSFPPSPYIINHKRRGPRLQKSFSEANVMSKQKDQNEDIKGYAKDTETKVSNSMENNSVIFTVAEPFEENGVNGVSDCSSSNGKLGNGKVVLESSNGKVGSSNGLPGYNKVKLGGSIKWNGLAVEAESTNQVALFSERDKRDSEREDFFDPQESMSIASNTDGEDNVDAERSLPLTTPQAEFFDAWDAIGCATFQYICTVLWRDSLLVALLLIELSSESGQQSSLRDFEAELSEMRLSLLMEIEKRKQAEEALSEMRNQWQRIRQQLSLVGLTLPSDAAIIEAREQLDSDPAEELCRQVYVARFVSTSIGRSLARAELETKLEAQIESKNFEIARLWDKLHNYEAMNQEMVQRNQDVIEMARQERERRKRRQRWVWGSIATTLTLGTAALIWSYHSSGAGISANDSQLPQSDDAGK</sequence>
<feature type="region of interest" description="Disordered" evidence="2">
    <location>
        <begin position="213"/>
        <end position="245"/>
    </location>
</feature>
<dbReference type="AlphaFoldDB" id="A0A978UYE1"/>
<accession>A0A978UYE1</accession>
<name>A0A978UYE1_ZIZJJ</name>
<feature type="compositionally biased region" description="Basic and acidic residues" evidence="2">
    <location>
        <begin position="108"/>
        <end position="117"/>
    </location>
</feature>
<feature type="coiled-coil region" evidence="1">
    <location>
        <begin position="316"/>
        <end position="343"/>
    </location>
</feature>
<dbReference type="PANTHER" id="PTHR35490:SF2">
    <property type="entry name" value="BACTERIOPHAGE N4 ADSORPTION B PROTEIN"/>
    <property type="match status" value="1"/>
</dbReference>
<dbReference type="EMBL" id="JAEACU010000008">
    <property type="protein sequence ID" value="KAH7520007.1"/>
    <property type="molecule type" value="Genomic_DNA"/>
</dbReference>
<organism evidence="3 4">
    <name type="scientific">Ziziphus jujuba var. spinosa</name>
    <dbReference type="NCBI Taxonomy" id="714518"/>
    <lineage>
        <taxon>Eukaryota</taxon>
        <taxon>Viridiplantae</taxon>
        <taxon>Streptophyta</taxon>
        <taxon>Embryophyta</taxon>
        <taxon>Tracheophyta</taxon>
        <taxon>Spermatophyta</taxon>
        <taxon>Magnoliopsida</taxon>
        <taxon>eudicotyledons</taxon>
        <taxon>Gunneridae</taxon>
        <taxon>Pentapetalae</taxon>
        <taxon>rosids</taxon>
        <taxon>fabids</taxon>
        <taxon>Rosales</taxon>
        <taxon>Rhamnaceae</taxon>
        <taxon>Paliureae</taxon>
        <taxon>Ziziphus</taxon>
    </lineage>
</organism>
<dbReference type="PANTHER" id="PTHR35490">
    <property type="entry name" value="BACTERIOPHAGE N4 ADSORPTION B PROTEIN"/>
    <property type="match status" value="1"/>
</dbReference>